<dbReference type="Gene3D" id="2.40.170.20">
    <property type="entry name" value="TonB-dependent receptor, beta-barrel domain"/>
    <property type="match status" value="1"/>
</dbReference>
<dbReference type="SUPFAM" id="SSF56935">
    <property type="entry name" value="Porins"/>
    <property type="match status" value="1"/>
</dbReference>
<dbReference type="InterPro" id="IPR000531">
    <property type="entry name" value="Beta-barrel_TonB"/>
</dbReference>
<evidence type="ECO:0000259" key="19">
    <source>
        <dbReference type="Pfam" id="PF00593"/>
    </source>
</evidence>
<dbReference type="GO" id="GO:0009279">
    <property type="term" value="C:cell outer membrane"/>
    <property type="evidence" value="ECO:0007669"/>
    <property type="project" value="UniProtKB-SubCell"/>
</dbReference>
<evidence type="ECO:0000256" key="3">
    <source>
        <dbReference type="ARBA" id="ARBA00022448"/>
    </source>
</evidence>
<keyword evidence="3 14" id="KW-0813">Transport</keyword>
<dbReference type="PROSITE" id="PS01156">
    <property type="entry name" value="TONB_DEPENDENT_REC_2"/>
    <property type="match status" value="1"/>
</dbReference>
<evidence type="ECO:0000256" key="10">
    <source>
        <dbReference type="ARBA" id="ARBA00023077"/>
    </source>
</evidence>
<organism evidence="21 22">
    <name type="scientific">Aquamicrobium lusatiense</name>
    <dbReference type="NCBI Taxonomy" id="89772"/>
    <lineage>
        <taxon>Bacteria</taxon>
        <taxon>Pseudomonadati</taxon>
        <taxon>Pseudomonadota</taxon>
        <taxon>Alphaproteobacteria</taxon>
        <taxon>Hyphomicrobiales</taxon>
        <taxon>Phyllobacteriaceae</taxon>
        <taxon>Aquamicrobium</taxon>
    </lineage>
</organism>
<feature type="region of interest" description="Disordered" evidence="17">
    <location>
        <begin position="361"/>
        <end position="380"/>
    </location>
</feature>
<feature type="chain" id="PRO_5031162776" evidence="18">
    <location>
        <begin position="27"/>
        <end position="763"/>
    </location>
</feature>
<dbReference type="CDD" id="cd01347">
    <property type="entry name" value="ligand_gated_channel"/>
    <property type="match status" value="1"/>
</dbReference>
<evidence type="ECO:0000256" key="15">
    <source>
        <dbReference type="PROSITE-ProRule" id="PRU10144"/>
    </source>
</evidence>
<dbReference type="InterPro" id="IPR039426">
    <property type="entry name" value="TonB-dep_rcpt-like"/>
</dbReference>
<dbReference type="PROSITE" id="PS52016">
    <property type="entry name" value="TONB_DEPENDENT_REC_3"/>
    <property type="match status" value="1"/>
</dbReference>
<dbReference type="EMBL" id="JACHEU010000001">
    <property type="protein sequence ID" value="MBB6011642.1"/>
    <property type="molecule type" value="Genomic_DNA"/>
</dbReference>
<keyword evidence="8" id="KW-0408">Iron</keyword>
<dbReference type="GO" id="GO:0044718">
    <property type="term" value="P:siderophore transmembrane transport"/>
    <property type="evidence" value="ECO:0007669"/>
    <property type="project" value="TreeGrafter"/>
</dbReference>
<keyword evidence="13 14" id="KW-0998">Cell outer membrane</keyword>
<gene>
    <name evidence="21" type="ORF">HNR59_000987</name>
</gene>
<evidence type="ECO:0000256" key="1">
    <source>
        <dbReference type="ARBA" id="ARBA00004571"/>
    </source>
</evidence>
<keyword evidence="9" id="KW-0406">Ion transport</keyword>
<dbReference type="InterPro" id="IPR037066">
    <property type="entry name" value="Plug_dom_sf"/>
</dbReference>
<reference evidence="21 22" key="1">
    <citation type="submission" date="2020-08" db="EMBL/GenBank/DDBJ databases">
        <title>Genomic Encyclopedia of Type Strains, Phase IV (KMG-IV): sequencing the most valuable type-strain genomes for metagenomic binning, comparative biology and taxonomic classification.</title>
        <authorList>
            <person name="Goeker M."/>
        </authorList>
    </citation>
    <scope>NUCLEOTIDE SEQUENCE [LARGE SCALE GENOMIC DNA]</scope>
    <source>
        <strain evidence="21 22">DSM 11099</strain>
    </source>
</reference>
<keyword evidence="6 14" id="KW-0812">Transmembrane</keyword>
<feature type="domain" description="TonB-dependent receptor-like beta-barrel" evidence="19">
    <location>
        <begin position="281"/>
        <end position="733"/>
    </location>
</feature>
<dbReference type="AlphaFoldDB" id="A0A7W9VV33"/>
<evidence type="ECO:0000256" key="5">
    <source>
        <dbReference type="ARBA" id="ARBA00022496"/>
    </source>
</evidence>
<accession>A0A7W9VV33</accession>
<keyword evidence="10 16" id="KW-0798">TonB box</keyword>
<comment type="subcellular location">
    <subcellularLocation>
        <location evidence="1 14">Cell outer membrane</location>
        <topology evidence="1 14">Multi-pass membrane protein</topology>
    </subcellularLocation>
</comment>
<comment type="caution">
    <text evidence="21">The sequence shown here is derived from an EMBL/GenBank/DDBJ whole genome shotgun (WGS) entry which is preliminary data.</text>
</comment>
<dbReference type="Pfam" id="PF00593">
    <property type="entry name" value="TonB_dep_Rec_b-barrel"/>
    <property type="match status" value="1"/>
</dbReference>
<comment type="similarity">
    <text evidence="2 14 16">Belongs to the TonB-dependent receptor family.</text>
</comment>
<dbReference type="Proteomes" id="UP000533306">
    <property type="component" value="Unassembled WGS sequence"/>
</dbReference>
<evidence type="ECO:0000256" key="14">
    <source>
        <dbReference type="PROSITE-ProRule" id="PRU01360"/>
    </source>
</evidence>
<dbReference type="NCBIfam" id="NF010051">
    <property type="entry name" value="PRK13528.1"/>
    <property type="match status" value="1"/>
</dbReference>
<dbReference type="InterPro" id="IPR036942">
    <property type="entry name" value="Beta-barrel_TonB_sf"/>
</dbReference>
<evidence type="ECO:0000256" key="12">
    <source>
        <dbReference type="ARBA" id="ARBA00023170"/>
    </source>
</evidence>
<keyword evidence="4 14" id="KW-1134">Transmembrane beta strand</keyword>
<dbReference type="InterPro" id="IPR058134">
    <property type="entry name" value="PirA/FepA/PfeA"/>
</dbReference>
<dbReference type="NCBIfam" id="TIGR01783">
    <property type="entry name" value="TonB-siderophor"/>
    <property type="match status" value="1"/>
</dbReference>
<proteinExistence type="inferred from homology"/>
<dbReference type="Gene3D" id="2.170.130.10">
    <property type="entry name" value="TonB-dependent receptor, plug domain"/>
    <property type="match status" value="1"/>
</dbReference>
<feature type="domain" description="TonB-dependent receptor plug" evidence="20">
    <location>
        <begin position="67"/>
        <end position="181"/>
    </location>
</feature>
<evidence type="ECO:0000259" key="20">
    <source>
        <dbReference type="Pfam" id="PF07715"/>
    </source>
</evidence>
<evidence type="ECO:0000256" key="6">
    <source>
        <dbReference type="ARBA" id="ARBA00022692"/>
    </source>
</evidence>
<evidence type="ECO:0000313" key="21">
    <source>
        <dbReference type="EMBL" id="MBB6011642.1"/>
    </source>
</evidence>
<dbReference type="RefSeq" id="WP_183826794.1">
    <property type="nucleotide sequence ID" value="NZ_JACHEU010000001.1"/>
</dbReference>
<dbReference type="GO" id="GO:0015344">
    <property type="term" value="F:siderophore uptake transmembrane transporter activity"/>
    <property type="evidence" value="ECO:0007669"/>
    <property type="project" value="TreeGrafter"/>
</dbReference>
<feature type="short sequence motif" description="TonB C-terminal box" evidence="15">
    <location>
        <begin position="746"/>
        <end position="763"/>
    </location>
</feature>
<keyword evidence="5" id="KW-0410">Iron transport</keyword>
<dbReference type="InterPro" id="IPR010917">
    <property type="entry name" value="TonB_rcpt_CS"/>
</dbReference>
<evidence type="ECO:0000256" key="11">
    <source>
        <dbReference type="ARBA" id="ARBA00023136"/>
    </source>
</evidence>
<evidence type="ECO:0000256" key="16">
    <source>
        <dbReference type="RuleBase" id="RU003357"/>
    </source>
</evidence>
<evidence type="ECO:0000256" key="9">
    <source>
        <dbReference type="ARBA" id="ARBA00023065"/>
    </source>
</evidence>
<keyword evidence="7 18" id="KW-0732">Signal</keyword>
<dbReference type="GO" id="GO:0038023">
    <property type="term" value="F:signaling receptor activity"/>
    <property type="evidence" value="ECO:0007669"/>
    <property type="project" value="InterPro"/>
</dbReference>
<evidence type="ECO:0000313" key="22">
    <source>
        <dbReference type="Proteomes" id="UP000533306"/>
    </source>
</evidence>
<keyword evidence="12 21" id="KW-0675">Receptor</keyword>
<dbReference type="Pfam" id="PF07715">
    <property type="entry name" value="Plug"/>
    <property type="match status" value="1"/>
</dbReference>
<dbReference type="NCBIfam" id="NF010048">
    <property type="entry name" value="PRK13524.1"/>
    <property type="match status" value="1"/>
</dbReference>
<evidence type="ECO:0000256" key="18">
    <source>
        <dbReference type="SAM" id="SignalP"/>
    </source>
</evidence>
<dbReference type="InterPro" id="IPR010105">
    <property type="entry name" value="TonB_sidphr_rcpt"/>
</dbReference>
<protein>
    <submittedName>
        <fullName evidence="21">Ferric enterobactin receptor</fullName>
    </submittedName>
</protein>
<keyword evidence="11 14" id="KW-0472">Membrane</keyword>
<dbReference type="InterPro" id="IPR012910">
    <property type="entry name" value="Plug_dom"/>
</dbReference>
<feature type="signal peptide" evidence="18">
    <location>
        <begin position="1"/>
        <end position="26"/>
    </location>
</feature>
<evidence type="ECO:0000256" key="7">
    <source>
        <dbReference type="ARBA" id="ARBA00022729"/>
    </source>
</evidence>
<evidence type="ECO:0000256" key="13">
    <source>
        <dbReference type="ARBA" id="ARBA00023237"/>
    </source>
</evidence>
<evidence type="ECO:0000256" key="17">
    <source>
        <dbReference type="SAM" id="MobiDB-lite"/>
    </source>
</evidence>
<dbReference type="PANTHER" id="PTHR30069">
    <property type="entry name" value="TONB-DEPENDENT OUTER MEMBRANE RECEPTOR"/>
    <property type="match status" value="1"/>
</dbReference>
<evidence type="ECO:0000256" key="4">
    <source>
        <dbReference type="ARBA" id="ARBA00022452"/>
    </source>
</evidence>
<dbReference type="PANTHER" id="PTHR30069:SF8">
    <property type="entry name" value="TONB-DEPENDENT SIDEROPHORE RECEPTOR PROTEIN"/>
    <property type="match status" value="1"/>
</dbReference>
<evidence type="ECO:0000256" key="2">
    <source>
        <dbReference type="ARBA" id="ARBA00009810"/>
    </source>
</evidence>
<evidence type="ECO:0000256" key="8">
    <source>
        <dbReference type="ARBA" id="ARBA00023004"/>
    </source>
</evidence>
<sequence>MNFHRAFRTATAIGLLMSVSLLSAHAQTAGSKTKEEKEKARKEQAGTIVLNEVVVLSAGEQTKQAPGVSNISAEDIEKSPPANDISEIIRKMPGVNLTGNTTTGNRGNQRQIDIRGMGPENTLILIDGKPVLSRNSVRFSFGGERDTRGDSNWVPAEAIERIEVLRGPAAARYGSGASGGVVNIITKRATEKSVSVTTYANVPEDSREGGNRRANVVASGPLSDALSYRIYGNISVTDPDDLDINGPGTETVDRNGNKVVTMNPAGREGVVNKDLKGLLSWQVNPDHRLDFEAGLSRQGNKYAGDTLFGGTSSEVLQEIARKGEETNRMTRTTLSATHAGQYGFGDSDSYIQWERTLNNRFQEGNTGGGEGTIITSGDGPQRVESTLDVVSARSEFNIPVTLVYDQKMTVGVEYRGEFFDDPASISIGQALPGDVGVPLTPGDRPTSSSANMVGIYFEDNILVGDDWIVTPAVRFDYHDKFGFNASPSLNASWKLTDDITIKGGIARPFKAPNLFQTNPNYIYNSAGGGCPPGQGPCYILGNEDLDPEISVNKEIGINYTNVAGWNAGITYFHNDYKNKITTGDTIYGIFHNIWNNRLGGYYDNYVYRWENGGPGVIQGLEGNLSVPVLDNLTWSTNFTKMIESRNSRGQPYSLIPDYTINTSLEWQASEKLALMLSATHYGKIKPATRSSGYGNSPITGVGLSEREAYTIVNTGFDFKANENFKFSAGIKNLFDKKLLRTGEGANTYNEPGRSYYISLSGTF</sequence>
<keyword evidence="22" id="KW-1185">Reference proteome</keyword>
<name>A0A7W9VV33_9HYPH</name>